<dbReference type="PROSITE" id="PS50931">
    <property type="entry name" value="HTH_LYSR"/>
    <property type="match status" value="1"/>
</dbReference>
<name>A0A1X7LI12_9BURK</name>
<dbReference type="Pfam" id="PF03466">
    <property type="entry name" value="LysR_substrate"/>
    <property type="match status" value="1"/>
</dbReference>
<dbReference type="InterPro" id="IPR005119">
    <property type="entry name" value="LysR_subst-bd"/>
</dbReference>
<evidence type="ECO:0000256" key="2">
    <source>
        <dbReference type="ARBA" id="ARBA00023015"/>
    </source>
</evidence>
<protein>
    <submittedName>
        <fullName evidence="6">Transcriptional regulator, LysR family</fullName>
    </submittedName>
</protein>
<keyword evidence="3" id="KW-0238">DNA-binding</keyword>
<accession>A0A1X7LI12</accession>
<proteinExistence type="inferred from homology"/>
<dbReference type="SUPFAM" id="SSF46785">
    <property type="entry name" value="Winged helix' DNA-binding domain"/>
    <property type="match status" value="1"/>
</dbReference>
<dbReference type="PANTHER" id="PTHR30126:SF77">
    <property type="entry name" value="TRANSCRIPTIONAL REGULATORY PROTEIN"/>
    <property type="match status" value="1"/>
</dbReference>
<dbReference type="InterPro" id="IPR036390">
    <property type="entry name" value="WH_DNA-bd_sf"/>
</dbReference>
<comment type="similarity">
    <text evidence="1">Belongs to the LysR transcriptional regulatory family.</text>
</comment>
<dbReference type="PRINTS" id="PR00039">
    <property type="entry name" value="HTHLYSR"/>
</dbReference>
<evidence type="ECO:0000256" key="4">
    <source>
        <dbReference type="ARBA" id="ARBA00023163"/>
    </source>
</evidence>
<dbReference type="Proteomes" id="UP000193228">
    <property type="component" value="Unassembled WGS sequence"/>
</dbReference>
<dbReference type="GO" id="GO:0003700">
    <property type="term" value="F:DNA-binding transcription factor activity"/>
    <property type="evidence" value="ECO:0007669"/>
    <property type="project" value="InterPro"/>
</dbReference>
<dbReference type="EMBL" id="FXAT01000006">
    <property type="protein sequence ID" value="SMG53481.1"/>
    <property type="molecule type" value="Genomic_DNA"/>
</dbReference>
<evidence type="ECO:0000256" key="1">
    <source>
        <dbReference type="ARBA" id="ARBA00009437"/>
    </source>
</evidence>
<evidence type="ECO:0000313" key="7">
    <source>
        <dbReference type="Proteomes" id="UP000193228"/>
    </source>
</evidence>
<dbReference type="OrthoDB" id="9786526at2"/>
<dbReference type="Gene3D" id="1.10.10.10">
    <property type="entry name" value="Winged helix-like DNA-binding domain superfamily/Winged helix DNA-binding domain"/>
    <property type="match status" value="1"/>
</dbReference>
<dbReference type="CDD" id="cd05466">
    <property type="entry name" value="PBP2_LTTR_substrate"/>
    <property type="match status" value="1"/>
</dbReference>
<organism evidence="6 7">
    <name type="scientific">Paraburkholderia susongensis</name>
    <dbReference type="NCBI Taxonomy" id="1515439"/>
    <lineage>
        <taxon>Bacteria</taxon>
        <taxon>Pseudomonadati</taxon>
        <taxon>Pseudomonadota</taxon>
        <taxon>Betaproteobacteria</taxon>
        <taxon>Burkholderiales</taxon>
        <taxon>Burkholderiaceae</taxon>
        <taxon>Paraburkholderia</taxon>
    </lineage>
</organism>
<sequence>MITLKQVEALYWIAELGSFDAAALRLSTTQSAISKRIQELESRFDLVIFDRSHRSAVLTPKGEEILQSARQLLNMRDGLLVQLGAKDAMFRRLRLGVTELTALTWLPILVDRLRKRFPQLEIEPEVGLGRMLYERLADHTIDLIIVPDVFNDPRFSVMPVGTVGNAWMYADGVMPAKRAFPLAEIAQQTLIVQGKDSGMGIAYGQWFRAHGIDTPRTVVCSNLVAQIGLTVSGLGVSFLPKECLSHLIAHGALRTAKTTPTLPKIQYAAMYLPTQHVDFLGEVARLCQTCCDFSRLVLQV</sequence>
<feature type="domain" description="HTH lysR-type" evidence="5">
    <location>
        <begin position="2"/>
        <end position="59"/>
    </location>
</feature>
<dbReference type="STRING" id="1515439.SAMN06265784_106162"/>
<dbReference type="RefSeq" id="WP_085486075.1">
    <property type="nucleotide sequence ID" value="NZ_FXAT01000006.1"/>
</dbReference>
<dbReference type="InterPro" id="IPR000847">
    <property type="entry name" value="LysR_HTH_N"/>
</dbReference>
<evidence type="ECO:0000256" key="3">
    <source>
        <dbReference type="ARBA" id="ARBA00023125"/>
    </source>
</evidence>
<dbReference type="InterPro" id="IPR036388">
    <property type="entry name" value="WH-like_DNA-bd_sf"/>
</dbReference>
<dbReference type="SUPFAM" id="SSF53850">
    <property type="entry name" value="Periplasmic binding protein-like II"/>
    <property type="match status" value="1"/>
</dbReference>
<reference evidence="7" key="1">
    <citation type="submission" date="2017-04" db="EMBL/GenBank/DDBJ databases">
        <authorList>
            <person name="Varghese N."/>
            <person name="Submissions S."/>
        </authorList>
    </citation>
    <scope>NUCLEOTIDE SEQUENCE [LARGE SCALE GENOMIC DNA]</scope>
    <source>
        <strain evidence="7">LMG 29540</strain>
    </source>
</reference>
<keyword evidence="4" id="KW-0804">Transcription</keyword>
<dbReference type="Gene3D" id="3.40.190.10">
    <property type="entry name" value="Periplasmic binding protein-like II"/>
    <property type="match status" value="2"/>
</dbReference>
<evidence type="ECO:0000259" key="5">
    <source>
        <dbReference type="PROSITE" id="PS50931"/>
    </source>
</evidence>
<dbReference type="GO" id="GO:0000976">
    <property type="term" value="F:transcription cis-regulatory region binding"/>
    <property type="evidence" value="ECO:0007669"/>
    <property type="project" value="TreeGrafter"/>
</dbReference>
<evidence type="ECO:0000313" key="6">
    <source>
        <dbReference type="EMBL" id="SMG53481.1"/>
    </source>
</evidence>
<keyword evidence="2" id="KW-0805">Transcription regulation</keyword>
<dbReference type="Pfam" id="PF00126">
    <property type="entry name" value="HTH_1"/>
    <property type="match status" value="1"/>
</dbReference>
<dbReference type="AlphaFoldDB" id="A0A1X7LI12"/>
<keyword evidence="7" id="KW-1185">Reference proteome</keyword>
<gene>
    <name evidence="6" type="ORF">SAMN06265784_106162</name>
</gene>
<dbReference type="PANTHER" id="PTHR30126">
    <property type="entry name" value="HTH-TYPE TRANSCRIPTIONAL REGULATOR"/>
    <property type="match status" value="1"/>
</dbReference>